<reference evidence="1" key="1">
    <citation type="journal article" date="2020" name="Cell">
        <title>Large-Scale Comparative Analyses of Tick Genomes Elucidate Their Genetic Diversity and Vector Capacities.</title>
        <authorList>
            <consortium name="Tick Genome and Microbiome Consortium (TIGMIC)"/>
            <person name="Jia N."/>
            <person name="Wang J."/>
            <person name="Shi W."/>
            <person name="Du L."/>
            <person name="Sun Y."/>
            <person name="Zhan W."/>
            <person name="Jiang J.F."/>
            <person name="Wang Q."/>
            <person name="Zhang B."/>
            <person name="Ji P."/>
            <person name="Bell-Sakyi L."/>
            <person name="Cui X.M."/>
            <person name="Yuan T.T."/>
            <person name="Jiang B.G."/>
            <person name="Yang W.F."/>
            <person name="Lam T.T."/>
            <person name="Chang Q.C."/>
            <person name="Ding S.J."/>
            <person name="Wang X.J."/>
            <person name="Zhu J.G."/>
            <person name="Ruan X.D."/>
            <person name="Zhao L."/>
            <person name="Wei J.T."/>
            <person name="Ye R.Z."/>
            <person name="Que T.C."/>
            <person name="Du C.H."/>
            <person name="Zhou Y.H."/>
            <person name="Cheng J.X."/>
            <person name="Dai P.F."/>
            <person name="Guo W.B."/>
            <person name="Han X.H."/>
            <person name="Huang E.J."/>
            <person name="Li L.F."/>
            <person name="Wei W."/>
            <person name="Gao Y.C."/>
            <person name="Liu J.Z."/>
            <person name="Shao H.Z."/>
            <person name="Wang X."/>
            <person name="Wang C.C."/>
            <person name="Yang T.C."/>
            <person name="Huo Q.B."/>
            <person name="Li W."/>
            <person name="Chen H.Y."/>
            <person name="Chen S.E."/>
            <person name="Zhou L.G."/>
            <person name="Ni X.B."/>
            <person name="Tian J.H."/>
            <person name="Sheng Y."/>
            <person name="Liu T."/>
            <person name="Pan Y.S."/>
            <person name="Xia L.Y."/>
            <person name="Li J."/>
            <person name="Zhao F."/>
            <person name="Cao W.C."/>
        </authorList>
    </citation>
    <scope>NUCLEOTIDE SEQUENCE</scope>
    <source>
        <strain evidence="1">Rsan-2018</strain>
    </source>
</reference>
<dbReference type="Proteomes" id="UP000821837">
    <property type="component" value="Chromosome 5"/>
</dbReference>
<organism evidence="1 2">
    <name type="scientific">Rhipicephalus sanguineus</name>
    <name type="common">Brown dog tick</name>
    <name type="synonym">Ixodes sanguineus</name>
    <dbReference type="NCBI Taxonomy" id="34632"/>
    <lineage>
        <taxon>Eukaryota</taxon>
        <taxon>Metazoa</taxon>
        <taxon>Ecdysozoa</taxon>
        <taxon>Arthropoda</taxon>
        <taxon>Chelicerata</taxon>
        <taxon>Arachnida</taxon>
        <taxon>Acari</taxon>
        <taxon>Parasitiformes</taxon>
        <taxon>Ixodida</taxon>
        <taxon>Ixodoidea</taxon>
        <taxon>Ixodidae</taxon>
        <taxon>Rhipicephalinae</taxon>
        <taxon>Rhipicephalus</taxon>
        <taxon>Rhipicephalus</taxon>
    </lineage>
</organism>
<dbReference type="PANTHER" id="PTHR23278:SF19">
    <property type="entry name" value="OBSCURIN"/>
    <property type="match status" value="1"/>
</dbReference>
<dbReference type="AlphaFoldDB" id="A0A9D4SUS8"/>
<keyword evidence="2" id="KW-1185">Reference proteome</keyword>
<evidence type="ECO:0008006" key="3">
    <source>
        <dbReference type="Google" id="ProtNLM"/>
    </source>
</evidence>
<proteinExistence type="predicted"/>
<protein>
    <recommendedName>
        <fullName evidence="3">Ig-like domain-containing protein</fullName>
    </recommendedName>
</protein>
<dbReference type="EMBL" id="JABSTV010001251">
    <property type="protein sequence ID" value="KAH7951608.1"/>
    <property type="molecule type" value="Genomic_DNA"/>
</dbReference>
<sequence>MVWKDDAWEARFTLRPVGLVLSSLRSDQHGVYMCRVDFRQAQTLNRLVRLTVIVPPRAVVIRDSRGRPLNGSVTAIDGQSLSLLCTAPGGESG</sequence>
<reference evidence="1" key="2">
    <citation type="submission" date="2021-09" db="EMBL/GenBank/DDBJ databases">
        <authorList>
            <person name="Jia N."/>
            <person name="Wang J."/>
            <person name="Shi W."/>
            <person name="Du L."/>
            <person name="Sun Y."/>
            <person name="Zhan W."/>
            <person name="Jiang J."/>
            <person name="Wang Q."/>
            <person name="Zhang B."/>
            <person name="Ji P."/>
            <person name="Sakyi L.B."/>
            <person name="Cui X."/>
            <person name="Yuan T."/>
            <person name="Jiang B."/>
            <person name="Yang W."/>
            <person name="Lam T.T.-Y."/>
            <person name="Chang Q."/>
            <person name="Ding S."/>
            <person name="Wang X."/>
            <person name="Zhu J."/>
            <person name="Ruan X."/>
            <person name="Zhao L."/>
            <person name="Wei J."/>
            <person name="Que T."/>
            <person name="Du C."/>
            <person name="Cheng J."/>
            <person name="Dai P."/>
            <person name="Han X."/>
            <person name="Huang E."/>
            <person name="Gao Y."/>
            <person name="Liu J."/>
            <person name="Shao H."/>
            <person name="Ye R."/>
            <person name="Li L."/>
            <person name="Wei W."/>
            <person name="Wang X."/>
            <person name="Wang C."/>
            <person name="Huo Q."/>
            <person name="Li W."/>
            <person name="Guo W."/>
            <person name="Chen H."/>
            <person name="Chen S."/>
            <person name="Zhou L."/>
            <person name="Zhou L."/>
            <person name="Ni X."/>
            <person name="Tian J."/>
            <person name="Zhou Y."/>
            <person name="Sheng Y."/>
            <person name="Liu T."/>
            <person name="Pan Y."/>
            <person name="Xia L."/>
            <person name="Li J."/>
            <person name="Zhao F."/>
            <person name="Cao W."/>
        </authorList>
    </citation>
    <scope>NUCLEOTIDE SEQUENCE</scope>
    <source>
        <strain evidence="1">Rsan-2018</strain>
        <tissue evidence="1">Larvae</tissue>
    </source>
</reference>
<evidence type="ECO:0000313" key="2">
    <source>
        <dbReference type="Proteomes" id="UP000821837"/>
    </source>
</evidence>
<dbReference type="VEuPathDB" id="VectorBase:RSAN_053473"/>
<dbReference type="Gene3D" id="2.60.40.10">
    <property type="entry name" value="Immunoglobulins"/>
    <property type="match status" value="1"/>
</dbReference>
<name>A0A9D4SUS8_RHISA</name>
<dbReference type="InterPro" id="IPR013783">
    <property type="entry name" value="Ig-like_fold"/>
</dbReference>
<comment type="caution">
    <text evidence="1">The sequence shown here is derived from an EMBL/GenBank/DDBJ whole genome shotgun (WGS) entry which is preliminary data.</text>
</comment>
<evidence type="ECO:0000313" key="1">
    <source>
        <dbReference type="EMBL" id="KAH7951608.1"/>
    </source>
</evidence>
<accession>A0A9D4SUS8</accession>
<dbReference type="InterPro" id="IPR036179">
    <property type="entry name" value="Ig-like_dom_sf"/>
</dbReference>
<dbReference type="PANTHER" id="PTHR23278">
    <property type="entry name" value="SIDESTEP PROTEIN"/>
    <property type="match status" value="1"/>
</dbReference>
<gene>
    <name evidence="1" type="ORF">HPB52_010911</name>
</gene>
<dbReference type="SUPFAM" id="SSF48726">
    <property type="entry name" value="Immunoglobulin"/>
    <property type="match status" value="1"/>
</dbReference>